<dbReference type="PANTHER" id="PTHR10098:SF108">
    <property type="entry name" value="TETRATRICOPEPTIDE REPEAT PROTEIN 28"/>
    <property type="match status" value="1"/>
</dbReference>
<protein>
    <recommendedName>
        <fullName evidence="1">Orc1-like AAA ATPase domain-containing protein</fullName>
    </recommendedName>
</protein>
<accession>A0ABP7TM85</accession>
<organism evidence="2 3">
    <name type="scientific">Streptomyces plumbiresistens</name>
    <dbReference type="NCBI Taxonomy" id="511811"/>
    <lineage>
        <taxon>Bacteria</taxon>
        <taxon>Bacillati</taxon>
        <taxon>Actinomycetota</taxon>
        <taxon>Actinomycetes</taxon>
        <taxon>Kitasatosporales</taxon>
        <taxon>Streptomycetaceae</taxon>
        <taxon>Streptomyces</taxon>
    </lineage>
</organism>
<evidence type="ECO:0000259" key="1">
    <source>
        <dbReference type="Pfam" id="PF13191"/>
    </source>
</evidence>
<sequence>MTDDTRPTPDAAVSNEITGGVFFHAVIQGRDITVQLPPQITPALSGLPAPSPTFVGRDDEVETLLQTLAPDREDGKPTLLSAVAGMAGVGKTEVALQVAHEALNRNGWFAGGVLFIDLFGYDNDRRLTSEQALDGMLRALGIPGEHIPDQLQDRSRLYRSVLAAYAEQGRRILVVIDNAFTAGQAKPLIPGDGVTGALVTSRHTLDIGAHLHDLDVLSPDASVDLIRQALHHARGSNDTRVDDQPEQAKVVAELCGRLPLALQIVAALLADIPTRPIASMADDLADAQRRLGELRREDRAVRAAFDLSYQHLDTEQARLFRLLPLNPGPDISTESAVCLVEDGQSTTRHLLEDLARAHLIEPGQTWDRWRLHDLIRLYAEERGRLCDDSSQRRVALGRLYDHYVSHTIAADTHLELPENGKVSPLFADRAAAISWLEAERANLTSAALTASNIGRPEACIDLSWALDDFFDWRKYVDDWIAVAEAALKVARDHSSRLIEGRALNRLGTAVGMKRRFEEALDYHQEAAEIFREINEPSGEGDALHNQGMTLVELRRFDEAVECHQKDLEICRSIGDRRGEGFSLTALGVALRELRRFDKCVDLQTQAIPAFHEIGDRHNEGRALSALGSALAELYRHDEAVDAFTQAASIIHESGDDATESAILQNLGRALHEADRDEEAIEALHRGIAIARRLGDHHGEGVCRNSLGLCLRDVNRLDEAVTAHEAAREMLQSVGDQHGEASAWNNLGRDLQRLDRIDESIDAHMEAAKIFEEIGDRYGLGQALCNLGLSLLAAGRASEAADAEVAAAALYGESNDLRGEGLARNYLGLSLTLIGRYEEAINAHKEALVIYGEIDDLDGRASALLNIGAPLWKMSRFDEAIDAFQQAAAAFTGLGNEEKAATALTGLAIANNEWRASQWS</sequence>
<dbReference type="Gene3D" id="1.10.8.430">
    <property type="entry name" value="Helical domain of apoptotic protease-activating factors"/>
    <property type="match status" value="1"/>
</dbReference>
<dbReference type="InterPro" id="IPR042197">
    <property type="entry name" value="Apaf_helical"/>
</dbReference>
<dbReference type="InterPro" id="IPR019734">
    <property type="entry name" value="TPR_rpt"/>
</dbReference>
<dbReference type="InterPro" id="IPR027417">
    <property type="entry name" value="P-loop_NTPase"/>
</dbReference>
<evidence type="ECO:0000313" key="3">
    <source>
        <dbReference type="Proteomes" id="UP001500456"/>
    </source>
</evidence>
<dbReference type="PRINTS" id="PR00364">
    <property type="entry name" value="DISEASERSIST"/>
</dbReference>
<keyword evidence="3" id="KW-1185">Reference proteome</keyword>
<dbReference type="InterPro" id="IPR041664">
    <property type="entry name" value="AAA_16"/>
</dbReference>
<name>A0ABP7TM85_9ACTN</name>
<gene>
    <name evidence="2" type="ORF">GCM10022232_87750</name>
</gene>
<dbReference type="EMBL" id="BAAAZX010000044">
    <property type="protein sequence ID" value="GAA4028347.1"/>
    <property type="molecule type" value="Genomic_DNA"/>
</dbReference>
<dbReference type="Gene3D" id="3.40.50.300">
    <property type="entry name" value="P-loop containing nucleotide triphosphate hydrolases"/>
    <property type="match status" value="1"/>
</dbReference>
<dbReference type="Proteomes" id="UP001500456">
    <property type="component" value="Unassembled WGS sequence"/>
</dbReference>
<proteinExistence type="predicted"/>
<dbReference type="SMART" id="SM00028">
    <property type="entry name" value="TPR"/>
    <property type="match status" value="10"/>
</dbReference>
<comment type="caution">
    <text evidence="2">The sequence shown here is derived from an EMBL/GenBank/DDBJ whole genome shotgun (WGS) entry which is preliminary data.</text>
</comment>
<dbReference type="InterPro" id="IPR011990">
    <property type="entry name" value="TPR-like_helical_dom_sf"/>
</dbReference>
<dbReference type="Pfam" id="PF13424">
    <property type="entry name" value="TPR_12"/>
    <property type="match status" value="5"/>
</dbReference>
<reference evidence="3" key="1">
    <citation type="journal article" date="2019" name="Int. J. Syst. Evol. Microbiol.">
        <title>The Global Catalogue of Microorganisms (GCM) 10K type strain sequencing project: providing services to taxonomists for standard genome sequencing and annotation.</title>
        <authorList>
            <consortium name="The Broad Institute Genomics Platform"/>
            <consortium name="The Broad Institute Genome Sequencing Center for Infectious Disease"/>
            <person name="Wu L."/>
            <person name="Ma J."/>
        </authorList>
    </citation>
    <scope>NUCLEOTIDE SEQUENCE [LARGE SCALE GENOMIC DNA]</scope>
    <source>
        <strain evidence="3">JCM 16924</strain>
    </source>
</reference>
<evidence type="ECO:0000313" key="2">
    <source>
        <dbReference type="EMBL" id="GAA4028347.1"/>
    </source>
</evidence>
<dbReference type="Gene3D" id="1.25.40.10">
    <property type="entry name" value="Tetratricopeptide repeat domain"/>
    <property type="match status" value="2"/>
</dbReference>
<dbReference type="Pfam" id="PF13191">
    <property type="entry name" value="AAA_16"/>
    <property type="match status" value="1"/>
</dbReference>
<feature type="domain" description="Orc1-like AAA ATPase" evidence="1">
    <location>
        <begin position="53"/>
        <end position="179"/>
    </location>
</feature>
<dbReference type="SUPFAM" id="SSF48452">
    <property type="entry name" value="TPR-like"/>
    <property type="match status" value="3"/>
</dbReference>
<dbReference type="SUPFAM" id="SSF52540">
    <property type="entry name" value="P-loop containing nucleoside triphosphate hydrolases"/>
    <property type="match status" value="1"/>
</dbReference>
<dbReference type="RefSeq" id="WP_345571176.1">
    <property type="nucleotide sequence ID" value="NZ_BAAAZX010000044.1"/>
</dbReference>
<dbReference type="PANTHER" id="PTHR10098">
    <property type="entry name" value="RAPSYN-RELATED"/>
    <property type="match status" value="1"/>
</dbReference>